<dbReference type="RefSeq" id="XP_004365229.2">
    <property type="nucleotide sequence ID" value="XM_004365172.2"/>
</dbReference>
<evidence type="ECO:0000313" key="12">
    <source>
        <dbReference type="Proteomes" id="UP000008743"/>
    </source>
</evidence>
<dbReference type="GO" id="GO:0043565">
    <property type="term" value="F:sequence-specific DNA binding"/>
    <property type="evidence" value="ECO:0007669"/>
    <property type="project" value="InterPro"/>
</dbReference>
<dbReference type="InterPro" id="IPR013088">
    <property type="entry name" value="Znf_NHR/GATA"/>
</dbReference>
<evidence type="ECO:0000256" key="5">
    <source>
        <dbReference type="ARBA" id="ARBA00023242"/>
    </source>
</evidence>
<comment type="subcellular location">
    <subcellularLocation>
        <location evidence="1">Nucleus</location>
    </subcellularLocation>
</comment>
<keyword evidence="12" id="KW-1185">Reference proteome</keyword>
<dbReference type="CDD" id="cd00202">
    <property type="entry name" value="ZnF_GATA"/>
    <property type="match status" value="1"/>
</dbReference>
<dbReference type="SUPFAM" id="SSF47370">
    <property type="entry name" value="Bromodomain"/>
    <property type="match status" value="1"/>
</dbReference>
<dbReference type="PANTHER" id="PTHR22881:SF27">
    <property type="entry name" value="BROMODOMAIN CONTAINING 7_9"/>
    <property type="match status" value="1"/>
</dbReference>
<dbReference type="InterPro" id="IPR000679">
    <property type="entry name" value="Znf_GATA"/>
</dbReference>
<dbReference type="Pfam" id="PF00320">
    <property type="entry name" value="GATA"/>
    <property type="match status" value="1"/>
</dbReference>
<evidence type="ECO:0000256" key="7">
    <source>
        <dbReference type="PROSITE-ProRule" id="PRU00094"/>
    </source>
</evidence>
<dbReference type="InterPro" id="IPR001487">
    <property type="entry name" value="Bromodomain"/>
</dbReference>
<dbReference type="SMART" id="SM00401">
    <property type="entry name" value="ZnF_GATA"/>
    <property type="match status" value="1"/>
</dbReference>
<dbReference type="GO" id="GO:0006355">
    <property type="term" value="P:regulation of DNA-templated transcription"/>
    <property type="evidence" value="ECO:0007669"/>
    <property type="project" value="InterPro"/>
</dbReference>
<dbReference type="SUPFAM" id="SSF57716">
    <property type="entry name" value="Glucocorticoid receptor-like (DNA-binding domain)"/>
    <property type="match status" value="1"/>
</dbReference>
<feature type="compositionally biased region" description="Low complexity" evidence="8">
    <location>
        <begin position="37"/>
        <end position="49"/>
    </location>
</feature>
<evidence type="ECO:0000256" key="2">
    <source>
        <dbReference type="ARBA" id="ARBA00023015"/>
    </source>
</evidence>
<dbReference type="InParanoid" id="A0A0D2WIE2"/>
<accession>A0A0D2WIE2</accession>
<dbReference type="PROSITE" id="PS50014">
    <property type="entry name" value="BROMODOMAIN_2"/>
    <property type="match status" value="1"/>
</dbReference>
<dbReference type="Proteomes" id="UP000008743">
    <property type="component" value="Unassembled WGS sequence"/>
</dbReference>
<feature type="compositionally biased region" description="Low complexity" evidence="8">
    <location>
        <begin position="299"/>
        <end position="329"/>
    </location>
</feature>
<dbReference type="Pfam" id="PF12024">
    <property type="entry name" value="DUF3512"/>
    <property type="match status" value="1"/>
</dbReference>
<feature type="compositionally biased region" description="Low complexity" evidence="8">
    <location>
        <begin position="59"/>
        <end position="76"/>
    </location>
</feature>
<dbReference type="SMART" id="SM00297">
    <property type="entry name" value="BROMO"/>
    <property type="match status" value="1"/>
</dbReference>
<evidence type="ECO:0000256" key="6">
    <source>
        <dbReference type="PROSITE-ProRule" id="PRU00035"/>
    </source>
</evidence>
<dbReference type="STRING" id="595528.A0A0D2WIE2"/>
<dbReference type="OrthoDB" id="21449at2759"/>
<dbReference type="EMBL" id="KE346360">
    <property type="protein sequence ID" value="KJE88768.1"/>
    <property type="molecule type" value="Genomic_DNA"/>
</dbReference>
<evidence type="ECO:0000256" key="1">
    <source>
        <dbReference type="ARBA" id="ARBA00004123"/>
    </source>
</evidence>
<feature type="region of interest" description="Disordered" evidence="8">
    <location>
        <begin position="1"/>
        <end position="101"/>
    </location>
</feature>
<feature type="compositionally biased region" description="Low complexity" evidence="8">
    <location>
        <begin position="257"/>
        <end position="292"/>
    </location>
</feature>
<reference evidence="12" key="1">
    <citation type="submission" date="2011-02" db="EMBL/GenBank/DDBJ databases">
        <title>The Genome Sequence of Capsaspora owczarzaki ATCC 30864.</title>
        <authorList>
            <person name="Russ C."/>
            <person name="Cuomo C."/>
            <person name="Burger G."/>
            <person name="Gray M.W."/>
            <person name="Holland P.W.H."/>
            <person name="King N."/>
            <person name="Lang F.B.F."/>
            <person name="Roger A.J."/>
            <person name="Ruiz-Trillo I."/>
            <person name="Young S.K."/>
            <person name="Zeng Q."/>
            <person name="Gargeya S."/>
            <person name="Alvarado L."/>
            <person name="Berlin A."/>
            <person name="Chapman S.B."/>
            <person name="Chen Z."/>
            <person name="Freedman E."/>
            <person name="Gellesch M."/>
            <person name="Goldberg J."/>
            <person name="Griggs A."/>
            <person name="Gujja S."/>
            <person name="Heilman E."/>
            <person name="Heiman D."/>
            <person name="Howarth C."/>
            <person name="Mehta T."/>
            <person name="Neiman D."/>
            <person name="Pearson M."/>
            <person name="Roberts A."/>
            <person name="Saif S."/>
            <person name="Shea T."/>
            <person name="Shenoy N."/>
            <person name="Sisk P."/>
            <person name="Stolte C."/>
            <person name="Sykes S."/>
            <person name="White J."/>
            <person name="Yandava C."/>
            <person name="Haas B."/>
            <person name="Nusbaum C."/>
            <person name="Birren B."/>
        </authorList>
    </citation>
    <scope>NUCLEOTIDE SEQUENCE</scope>
    <source>
        <strain evidence="12">ATCC 30864</strain>
    </source>
</reference>
<dbReference type="InterPro" id="IPR051831">
    <property type="entry name" value="Bromodomain_contain_prot"/>
</dbReference>
<dbReference type="PANTHER" id="PTHR22881">
    <property type="entry name" value="BROMODOMAIN CONTAINING PROTEIN"/>
    <property type="match status" value="1"/>
</dbReference>
<feature type="domain" description="Bromo" evidence="9">
    <location>
        <begin position="121"/>
        <end position="191"/>
    </location>
</feature>
<evidence type="ECO:0000259" key="9">
    <source>
        <dbReference type="PROSITE" id="PS50014"/>
    </source>
</evidence>
<keyword evidence="4" id="KW-0804">Transcription</keyword>
<dbReference type="InterPro" id="IPR021900">
    <property type="entry name" value="DUF3512"/>
</dbReference>
<evidence type="ECO:0008006" key="13">
    <source>
        <dbReference type="Google" id="ProtNLM"/>
    </source>
</evidence>
<keyword evidence="7" id="KW-0479">Metal-binding</keyword>
<dbReference type="InterPro" id="IPR036427">
    <property type="entry name" value="Bromodomain-like_sf"/>
</dbReference>
<feature type="domain" description="GATA-type" evidence="10">
    <location>
        <begin position="627"/>
        <end position="670"/>
    </location>
</feature>
<keyword evidence="2" id="KW-0805">Transcription regulation</keyword>
<dbReference type="Gene3D" id="1.20.920.10">
    <property type="entry name" value="Bromodomain-like"/>
    <property type="match status" value="1"/>
</dbReference>
<evidence type="ECO:0000313" key="11">
    <source>
        <dbReference type="EMBL" id="KJE88768.1"/>
    </source>
</evidence>
<dbReference type="GO" id="GO:0008270">
    <property type="term" value="F:zinc ion binding"/>
    <property type="evidence" value="ECO:0007669"/>
    <property type="project" value="UniProtKB-KW"/>
</dbReference>
<sequence>MSDRKHSLDGAQDDEPMAKIARLENAEPSGQGTGLSQQEQQQQEQQEQQSGNGAKGSIAAPTSTAPSTAAAASVASDGIAPGMAPPLPQVHVAPGEPGAPATDAERALLQQHLRQLLKDVEGRDEYMFFAEPVSAEDAPDYADVIGEPMDFRTMRGNIEAGAYPSLAAFERHLKLVFTNCMHYNGPENHYHRQAKKLLQMSVDRLVPKTLTAFERDRQKLRAPPTPVAASSRGASDNEAGAASTPKQKLSRDEKMSQQQLLQQQQQQQLQLQQHQLQQHQQLQGRTPQPQSHQPHHQHQQLLLQQQQEFLQHQQSRTSSQHSPQQQQHQQPHHRRQSVTALTPAEIAALAPEVLARHALPRRARATPAAPLDDATASSLVASANATLASGLAPMTASTPLGLSVPHAMPASVPTLESYASNVPVPIVPLNEPQSHIVSPVVFTSYGARATFAPTYNSAHASLSKDESALLFNDVDEAKRIASMRTSQQEIDALNHQAQQQLGSVAGISAKDKVAVILSANSALLRSLQLQQIERLSTQLLSSPGSNEAAVAASVFSNLRHLLPSFPNALEIPPSAAIRAALNVQQPVKVASNSTSTGRSTTVSVPLPFTTGASSTVDTKLDIDNTDEAADYICANCGVFDTPEWLHGALPNQPLCFACGTYWRQNRRNRPCGRFANPAIAQVGTTWN</sequence>
<dbReference type="GO" id="GO:0005634">
    <property type="term" value="C:nucleus"/>
    <property type="evidence" value="ECO:0007669"/>
    <property type="project" value="UniProtKB-SubCell"/>
</dbReference>
<organism evidence="11 12">
    <name type="scientific">Capsaspora owczarzaki (strain ATCC 30864)</name>
    <dbReference type="NCBI Taxonomy" id="595528"/>
    <lineage>
        <taxon>Eukaryota</taxon>
        <taxon>Filasterea</taxon>
        <taxon>Capsaspora</taxon>
    </lineage>
</organism>
<feature type="region of interest" description="Disordered" evidence="8">
    <location>
        <begin position="214"/>
        <end position="338"/>
    </location>
</feature>
<dbReference type="Pfam" id="PF00439">
    <property type="entry name" value="Bromodomain"/>
    <property type="match status" value="1"/>
</dbReference>
<keyword evidence="5" id="KW-0539">Nucleus</keyword>
<dbReference type="PRINTS" id="PR00503">
    <property type="entry name" value="BROMODOMAIN"/>
</dbReference>
<dbReference type="AlphaFoldDB" id="A0A0D2WIE2"/>
<gene>
    <name evidence="11" type="ORF">CAOG_000358</name>
</gene>
<dbReference type="CDD" id="cd04369">
    <property type="entry name" value="Bromodomain"/>
    <property type="match status" value="1"/>
</dbReference>
<keyword evidence="7" id="KW-0863">Zinc-finger</keyword>
<evidence type="ECO:0000256" key="3">
    <source>
        <dbReference type="ARBA" id="ARBA00023117"/>
    </source>
</evidence>
<dbReference type="PROSITE" id="PS50114">
    <property type="entry name" value="GATA_ZN_FINGER_2"/>
    <property type="match status" value="1"/>
</dbReference>
<keyword evidence="7" id="KW-0862">Zinc</keyword>
<name>A0A0D2WIE2_CAPO3</name>
<keyword evidence="3 6" id="KW-0103">Bromodomain</keyword>
<protein>
    <recommendedName>
        <fullName evidence="13">Bromo domain-containing protein</fullName>
    </recommendedName>
</protein>
<dbReference type="Gene3D" id="3.30.50.10">
    <property type="entry name" value="Erythroid Transcription Factor GATA-1, subunit A"/>
    <property type="match status" value="1"/>
</dbReference>
<evidence type="ECO:0000256" key="8">
    <source>
        <dbReference type="SAM" id="MobiDB-lite"/>
    </source>
</evidence>
<evidence type="ECO:0000256" key="4">
    <source>
        <dbReference type="ARBA" id="ARBA00023163"/>
    </source>
</evidence>
<proteinExistence type="predicted"/>
<dbReference type="eggNOG" id="KOG0955">
    <property type="taxonomic scope" value="Eukaryota"/>
</dbReference>
<evidence type="ECO:0000259" key="10">
    <source>
        <dbReference type="PROSITE" id="PS50114"/>
    </source>
</evidence>